<sequence length="149" mass="17253">MKIAFIYIGVMVIIGIIYSFFMYKYSNRKKKELIEWLEKNPKAAKIYIGKTNSNLISSMITPSSIQIISIDDSYPMTSFREGFKQGFYLVSGKHKITSSFTKSRPGIFYKTVSTTYGPTTQEVEVEGEKTYIYSFDKKNEQYTFTEVNQ</sequence>
<dbReference type="Proteomes" id="UP000281534">
    <property type="component" value="Unassembled WGS sequence"/>
</dbReference>
<reference evidence="3 4" key="1">
    <citation type="submission" date="2018-11" db="EMBL/GenBank/DDBJ databases">
        <title>Genomes From Bacteria Associated with the Canine Oral Cavity: a Test Case for Automated Genome-Based Taxonomic Assignment.</title>
        <authorList>
            <person name="Coil D.A."/>
            <person name="Jospin G."/>
            <person name="Darling A.E."/>
            <person name="Wallis C."/>
            <person name="Davis I.J."/>
            <person name="Harris S."/>
            <person name="Eisen J.A."/>
            <person name="Holcombe L.J."/>
            <person name="O'Flynn C."/>
        </authorList>
    </citation>
    <scope>NUCLEOTIDE SEQUENCE [LARGE SCALE GENOMIC DNA]</scope>
    <source>
        <strain evidence="3 4">OH4460_COT-188</strain>
    </source>
</reference>
<dbReference type="EMBL" id="CP066022">
    <property type="protein sequence ID" value="QQB74909.1"/>
    <property type="molecule type" value="Genomic_DNA"/>
</dbReference>
<dbReference type="RefSeq" id="WP_124796657.1">
    <property type="nucleotide sequence ID" value="NZ_CP066022.1"/>
</dbReference>
<evidence type="ECO:0000256" key="1">
    <source>
        <dbReference type="SAM" id="Phobius"/>
    </source>
</evidence>
<gene>
    <name evidence="3" type="ORF">EII27_06150</name>
    <name evidence="2" type="ORF">I6H56_05510</name>
</gene>
<reference evidence="2 5" key="2">
    <citation type="submission" date="2020-12" db="EMBL/GenBank/DDBJ databases">
        <title>FDA dAtabase for Regulatory Grade micrObial Sequences (FDA-ARGOS): Supporting development and validation of Infectious Disease Dx tests.</title>
        <authorList>
            <person name="Sproer C."/>
            <person name="Gronow S."/>
            <person name="Severitt S."/>
            <person name="Schroder I."/>
            <person name="Tallon L."/>
            <person name="Sadzewicz L."/>
            <person name="Zhao X."/>
            <person name="Boylan J."/>
            <person name="Ott S."/>
            <person name="Bowen H."/>
            <person name="Vavikolanu K."/>
            <person name="Mehta A."/>
            <person name="Aluvathingal J."/>
            <person name="Nadendla S."/>
            <person name="Lowell S."/>
            <person name="Myers T."/>
            <person name="Yan Y."/>
            <person name="Sichtig H."/>
        </authorList>
    </citation>
    <scope>NUCLEOTIDE SEQUENCE [LARGE SCALE GENOMIC DNA]</scope>
    <source>
        <strain evidence="2 5">FDAARGOS_999</strain>
    </source>
</reference>
<feature type="transmembrane region" description="Helical" evidence="1">
    <location>
        <begin position="6"/>
        <end position="23"/>
    </location>
</feature>
<name>A0A3P1UTD4_9FUSO</name>
<keyword evidence="1" id="KW-0812">Transmembrane</keyword>
<evidence type="ECO:0000313" key="5">
    <source>
        <dbReference type="Proteomes" id="UP000595577"/>
    </source>
</evidence>
<protein>
    <submittedName>
        <fullName evidence="3">Uncharacterized protein</fullName>
    </submittedName>
</protein>
<dbReference type="EMBL" id="RQYY01000009">
    <property type="protein sequence ID" value="RRD25169.1"/>
    <property type="molecule type" value="Genomic_DNA"/>
</dbReference>
<dbReference type="Proteomes" id="UP000595577">
    <property type="component" value="Chromosome"/>
</dbReference>
<keyword evidence="1" id="KW-1133">Transmembrane helix</keyword>
<dbReference type="AlphaFoldDB" id="A0A3P1UTD4"/>
<keyword evidence="1" id="KW-0472">Membrane</keyword>
<organism evidence="3 4">
    <name type="scientific">Fusobacterium canifelinum</name>
    <dbReference type="NCBI Taxonomy" id="285729"/>
    <lineage>
        <taxon>Bacteria</taxon>
        <taxon>Fusobacteriati</taxon>
        <taxon>Fusobacteriota</taxon>
        <taxon>Fusobacteriia</taxon>
        <taxon>Fusobacteriales</taxon>
        <taxon>Fusobacteriaceae</taxon>
        <taxon>Fusobacterium</taxon>
    </lineage>
</organism>
<accession>A0A3P1UTD4</accession>
<evidence type="ECO:0000313" key="2">
    <source>
        <dbReference type="EMBL" id="QQB74909.1"/>
    </source>
</evidence>
<proteinExistence type="predicted"/>
<evidence type="ECO:0000313" key="3">
    <source>
        <dbReference type="EMBL" id="RRD25169.1"/>
    </source>
</evidence>
<evidence type="ECO:0000313" key="4">
    <source>
        <dbReference type="Proteomes" id="UP000281534"/>
    </source>
</evidence>
<dbReference type="OrthoDB" id="88296at2"/>